<feature type="transmembrane region" description="Helical" evidence="2">
    <location>
        <begin position="36"/>
        <end position="55"/>
    </location>
</feature>
<feature type="transmembrane region" description="Helical" evidence="2">
    <location>
        <begin position="67"/>
        <end position="86"/>
    </location>
</feature>
<evidence type="ECO:0008006" key="5">
    <source>
        <dbReference type="Google" id="ProtNLM"/>
    </source>
</evidence>
<evidence type="ECO:0000313" key="4">
    <source>
        <dbReference type="Proteomes" id="UP000011723"/>
    </source>
</evidence>
<accession>M1NTK3</accession>
<keyword evidence="2" id="KW-0472">Membrane</keyword>
<evidence type="ECO:0000256" key="2">
    <source>
        <dbReference type="SAM" id="Phobius"/>
    </source>
</evidence>
<organism evidence="3 4">
    <name type="scientific">Corynebacterium halotolerans YIM 70093 = DSM 44683</name>
    <dbReference type="NCBI Taxonomy" id="1121362"/>
    <lineage>
        <taxon>Bacteria</taxon>
        <taxon>Bacillati</taxon>
        <taxon>Actinomycetota</taxon>
        <taxon>Actinomycetes</taxon>
        <taxon>Mycobacteriales</taxon>
        <taxon>Corynebacteriaceae</taxon>
        <taxon>Corynebacterium</taxon>
    </lineage>
</organism>
<evidence type="ECO:0000313" key="3">
    <source>
        <dbReference type="EMBL" id="AGF72807.1"/>
    </source>
</evidence>
<keyword evidence="4" id="KW-1185">Reference proteome</keyword>
<dbReference type="PANTHER" id="PTHR34703">
    <property type="entry name" value="ANTIPORTER SUBUNIT MNHG2-RELATED"/>
    <property type="match status" value="1"/>
</dbReference>
<dbReference type="PATRIC" id="fig|1121362.3.peg.1822"/>
<name>M1NTK3_9CORY</name>
<keyword evidence="2" id="KW-0812">Transmembrane</keyword>
<dbReference type="RefSeq" id="WP_015401226.1">
    <property type="nucleotide sequence ID" value="NC_020302.1"/>
</dbReference>
<dbReference type="eggNOG" id="COG1320">
    <property type="taxonomic scope" value="Bacteria"/>
</dbReference>
<dbReference type="AlphaFoldDB" id="M1NTK3"/>
<dbReference type="PANTHER" id="PTHR34703:SF1">
    <property type="entry name" value="ANTIPORTER SUBUNIT MNHG2-RELATED"/>
    <property type="match status" value="1"/>
</dbReference>
<dbReference type="HOGENOM" id="CLU_121334_0_7_11"/>
<sequence>MDILTLAADVLIILGALVFAVCGVGLITFRDIYTRLSVIGTAGGIGIVLVVLGVLLHNPDWLNTVKALAIIVLLVGTSSIGSILLARAALLRRTPMVEPIFDETKLLSEENPE</sequence>
<reference evidence="3 4" key="1">
    <citation type="journal article" date="2012" name="Stand. Genomic Sci.">
        <title>Genome sequence of the halotolerant bacterium Corynebacterium halotolerans type strain YIM 70093(T) (= DSM 44683(T)).</title>
        <authorList>
            <person name="Ruckert C."/>
            <person name="Albersmeier A."/>
            <person name="Al-Dilaimi A."/>
            <person name="Niehaus K."/>
            <person name="Szczepanowski R."/>
            <person name="Kalinowski J."/>
        </authorList>
    </citation>
    <scope>NUCLEOTIDE SEQUENCE [LARGE SCALE GENOMIC DNA]</scope>
    <source>
        <strain evidence="3">YIM 70093</strain>
    </source>
</reference>
<dbReference type="OrthoDB" id="3430023at2"/>
<protein>
    <recommendedName>
        <fullName evidence="5">Monovalent cation/H+ antiporter subunit G</fullName>
    </recommendedName>
</protein>
<feature type="transmembrane region" description="Helical" evidence="2">
    <location>
        <begin position="6"/>
        <end position="29"/>
    </location>
</feature>
<dbReference type="Proteomes" id="UP000011723">
    <property type="component" value="Chromosome"/>
</dbReference>
<dbReference type="EMBL" id="CP003697">
    <property type="protein sequence ID" value="AGF72807.1"/>
    <property type="molecule type" value="Genomic_DNA"/>
</dbReference>
<dbReference type="GO" id="GO:0015385">
    <property type="term" value="F:sodium:proton antiporter activity"/>
    <property type="evidence" value="ECO:0007669"/>
    <property type="project" value="TreeGrafter"/>
</dbReference>
<proteinExistence type="inferred from homology"/>
<dbReference type="InterPro" id="IPR005133">
    <property type="entry name" value="PhaG_MnhG_YufB"/>
</dbReference>
<keyword evidence="2" id="KW-1133">Transmembrane helix</keyword>
<comment type="similarity">
    <text evidence="1">Belongs to the CPA3 antiporters (TC 2.A.63) subunit G family.</text>
</comment>
<evidence type="ECO:0000256" key="1">
    <source>
        <dbReference type="ARBA" id="ARBA00008404"/>
    </source>
</evidence>
<dbReference type="Pfam" id="PF03334">
    <property type="entry name" value="PhaG_MnhG_YufB"/>
    <property type="match status" value="1"/>
</dbReference>
<dbReference type="KEGG" id="chn:A605_09025"/>
<dbReference type="STRING" id="1121362.A605_09025"/>
<gene>
    <name evidence="3" type="ORF">A605_09025</name>
</gene>